<dbReference type="Pfam" id="PF01663">
    <property type="entry name" value="Phosphodiest"/>
    <property type="match status" value="1"/>
</dbReference>
<dbReference type="SUPFAM" id="SSF56219">
    <property type="entry name" value="DNase I-like"/>
    <property type="match status" value="1"/>
</dbReference>
<sequence>MGHTGSRPAVPGRPHPMVRHLSRPRTWLLLAVALLLVGTVALVPRGNADQPTAELSSGAPTVQPPGTTSFRISSFNLLGAGHTDGKKPKRKGWANSAQRLKWTRQILDQQNVDVVGFQEMHASQVQQWPVNNPDFASWPLHKFSHAVGHNTISWRTSVFRMVKAKTIMVPYFNGVEQRMPYVLLEHIASGQRMWLYNVHTPANIGGNHQKWRDIGFQRAIELANKLRAEDPSIPVFMTGDMNDREKFFCPTAAQTDLVAANGGYASGSICTPPKPTQIDWIMGSAPVTFTDYAAVRTPLVRKTTDHPVIVATANAPSMAVQQSSIQRVVVVTAEGLRASTGSQLATKGEMPQLAAMRDSGSHTFNARTAVESAAPLPNLVSMLSGRPVAKSSAGHGVTRNKLSGTVHRAAGTYVPTVFDRVHDSGRRTAVFASSSVVAPIRTSYDAKNGALDPYGKNNGRRKIDGWTIAGSDHKAAKAFRDASKPAAYTHIHLSGPRAAGEKYGFGSARYRRALKQLDRNLALVRRTVNTHPAYRGRTMLVVTATGGGDKRSGTDRLAPHTYKVPLFVTGPGIPAGQSLYTMNPEWLWPAGDRVGYTRRPITTGVVANLSLAALRLPALSGSTLNRAQNFNVLQLPTTAPGTTPTPAPAKGR</sequence>
<dbReference type="Gene3D" id="3.40.720.10">
    <property type="entry name" value="Alkaline Phosphatase, subunit A"/>
    <property type="match status" value="1"/>
</dbReference>
<evidence type="ECO:0000313" key="3">
    <source>
        <dbReference type="Proteomes" id="UP000297025"/>
    </source>
</evidence>
<evidence type="ECO:0000313" key="2">
    <source>
        <dbReference type="EMBL" id="QCC77825.1"/>
    </source>
</evidence>
<dbReference type="Pfam" id="PF03372">
    <property type="entry name" value="Exo_endo_phos"/>
    <property type="match status" value="1"/>
</dbReference>
<dbReference type="InterPro" id="IPR002591">
    <property type="entry name" value="Phosphodiest/P_Trfase"/>
</dbReference>
<dbReference type="InterPro" id="IPR036691">
    <property type="entry name" value="Endo/exonu/phosph_ase_sf"/>
</dbReference>
<dbReference type="Gene3D" id="3.60.10.10">
    <property type="entry name" value="Endonuclease/exonuclease/phosphatase"/>
    <property type="match status" value="1"/>
</dbReference>
<proteinExistence type="predicted"/>
<feature type="domain" description="Endonuclease/exonuclease/phosphatase" evidence="1">
    <location>
        <begin position="75"/>
        <end position="306"/>
    </location>
</feature>
<dbReference type="Proteomes" id="UP000297025">
    <property type="component" value="Chromosome"/>
</dbReference>
<name>A0A4P7UEI6_9ACTN</name>
<dbReference type="SUPFAM" id="SSF53649">
    <property type="entry name" value="Alkaline phosphatase-like"/>
    <property type="match status" value="1"/>
</dbReference>
<accession>A0A4P7UEI6</accession>
<dbReference type="InterPro" id="IPR005135">
    <property type="entry name" value="Endo/exonuclease/phosphatase"/>
</dbReference>
<protein>
    <recommendedName>
        <fullName evidence="1">Endonuclease/exonuclease/phosphatase domain-containing protein</fullName>
    </recommendedName>
</protein>
<dbReference type="EMBL" id="CP038462">
    <property type="protein sequence ID" value="QCC77825.1"/>
    <property type="molecule type" value="Genomic_DNA"/>
</dbReference>
<dbReference type="KEGG" id="ndp:E2C04_12710"/>
<dbReference type="AlphaFoldDB" id="A0A4P7UEI6"/>
<reference evidence="2 3" key="1">
    <citation type="journal article" date="2008" name="Int. J. Syst. Evol. Microbiol.">
        <title>Nocardioides daphniae sp. nov., isolated from Daphnia cucullata (Crustacea: Cladocera).</title>
        <authorList>
            <person name="Toth E.M."/>
            <person name="Keki Z."/>
            <person name="Homonnay Z.G."/>
            <person name="Borsodi A.K."/>
            <person name="Marialigeti K."/>
            <person name="Schumann P."/>
        </authorList>
    </citation>
    <scope>NUCLEOTIDE SEQUENCE [LARGE SCALE GENOMIC DNA]</scope>
    <source>
        <strain evidence="2 3">JCM 16608</strain>
    </source>
</reference>
<gene>
    <name evidence="2" type="ORF">E2C04_12710</name>
</gene>
<evidence type="ECO:0000259" key="1">
    <source>
        <dbReference type="Pfam" id="PF03372"/>
    </source>
</evidence>
<organism evidence="2 3">
    <name type="scientific">Nocardioides daphniae</name>
    <dbReference type="NCBI Taxonomy" id="402297"/>
    <lineage>
        <taxon>Bacteria</taxon>
        <taxon>Bacillati</taxon>
        <taxon>Actinomycetota</taxon>
        <taxon>Actinomycetes</taxon>
        <taxon>Propionibacteriales</taxon>
        <taxon>Nocardioidaceae</taxon>
        <taxon>Nocardioides</taxon>
    </lineage>
</organism>
<dbReference type="InterPro" id="IPR017850">
    <property type="entry name" value="Alkaline_phosphatase_core_sf"/>
</dbReference>
<dbReference type="GO" id="GO:0003824">
    <property type="term" value="F:catalytic activity"/>
    <property type="evidence" value="ECO:0007669"/>
    <property type="project" value="InterPro"/>
</dbReference>